<accession>A0A371P9F5</accession>
<comment type="caution">
    <text evidence="1">The sequence shown here is derived from an EMBL/GenBank/DDBJ whole genome shotgun (WGS) entry which is preliminary data.</text>
</comment>
<evidence type="ECO:0000313" key="1">
    <source>
        <dbReference type="EMBL" id="REK72148.1"/>
    </source>
</evidence>
<proteinExistence type="predicted"/>
<evidence type="ECO:0000313" key="2">
    <source>
        <dbReference type="Proteomes" id="UP000265581"/>
    </source>
</evidence>
<reference evidence="1 2" key="1">
    <citation type="submission" date="2018-08" db="EMBL/GenBank/DDBJ databases">
        <title>Aeromicrobium sp. M2KJ-4, whole genome shotgun sequence.</title>
        <authorList>
            <person name="Tuo L."/>
        </authorList>
    </citation>
    <scope>NUCLEOTIDE SEQUENCE [LARGE SCALE GENOMIC DNA]</scope>
    <source>
        <strain evidence="1 2">M2KJ-4</strain>
    </source>
</reference>
<dbReference type="Proteomes" id="UP000265581">
    <property type="component" value="Unassembled WGS sequence"/>
</dbReference>
<keyword evidence="2" id="KW-1185">Reference proteome</keyword>
<dbReference type="RefSeq" id="WP_119702283.1">
    <property type="nucleotide sequence ID" value="NZ_JBHSOI010000001.1"/>
</dbReference>
<protein>
    <submittedName>
        <fullName evidence="1">Uncharacterized protein</fullName>
    </submittedName>
</protein>
<dbReference type="AlphaFoldDB" id="A0A371P9F5"/>
<dbReference type="EMBL" id="QUBR01000001">
    <property type="protein sequence ID" value="REK72148.1"/>
    <property type="molecule type" value="Genomic_DNA"/>
</dbReference>
<sequence>MRVYLGLSADELAALAAGEAVTPAEAFVAASTDEEDELAALEEAAEHGVVAAAAEVDDPDGPVSLVDVASLHVDLDDSGDLAWFATQEIAAVIELVRR</sequence>
<dbReference type="OrthoDB" id="3748594at2"/>
<organism evidence="1 2">
    <name type="scientific">Aeromicrobium endophyticum</name>
    <dbReference type="NCBI Taxonomy" id="2292704"/>
    <lineage>
        <taxon>Bacteria</taxon>
        <taxon>Bacillati</taxon>
        <taxon>Actinomycetota</taxon>
        <taxon>Actinomycetes</taxon>
        <taxon>Propionibacteriales</taxon>
        <taxon>Nocardioidaceae</taxon>
        <taxon>Aeromicrobium</taxon>
    </lineage>
</organism>
<gene>
    <name evidence="1" type="ORF">DX116_00390</name>
</gene>
<name>A0A371P9F5_9ACTN</name>